<reference evidence="3 4" key="2">
    <citation type="journal article" date="2009" name="PLoS ONE">
        <title>An integrated genetic and cytogenetic map of the cucumber genome.</title>
        <authorList>
            <person name="Ren Y."/>
            <person name="Zhang Z."/>
            <person name="Liu J."/>
            <person name="Staub J.E."/>
            <person name="Han Y."/>
            <person name="Cheng Z."/>
            <person name="Li X."/>
            <person name="Lu J."/>
            <person name="Miao H."/>
            <person name="Kang H."/>
            <person name="Xie B."/>
            <person name="Gu X."/>
            <person name="Wang X."/>
            <person name="Du Y."/>
            <person name="Jin W."/>
            <person name="Huang S."/>
        </authorList>
    </citation>
    <scope>NUCLEOTIDE SEQUENCE [LARGE SCALE GENOMIC DNA]</scope>
    <source>
        <strain evidence="4">cv. 9930</strain>
    </source>
</reference>
<dbReference type="GO" id="GO:0003677">
    <property type="term" value="F:DNA binding"/>
    <property type="evidence" value="ECO:0007669"/>
    <property type="project" value="InterPro"/>
</dbReference>
<reference evidence="3 4" key="1">
    <citation type="journal article" date="2009" name="Nat. Genet.">
        <title>The genome of the cucumber, Cucumis sativus L.</title>
        <authorList>
            <person name="Huang S."/>
            <person name="Li R."/>
            <person name="Zhang Z."/>
            <person name="Li L."/>
            <person name="Gu X."/>
            <person name="Fan W."/>
            <person name="Lucas W.J."/>
            <person name="Wang X."/>
            <person name="Xie B."/>
            <person name="Ni P."/>
            <person name="Ren Y."/>
            <person name="Zhu H."/>
            <person name="Li J."/>
            <person name="Lin K."/>
            <person name="Jin W."/>
            <person name="Fei Z."/>
            <person name="Li G."/>
            <person name="Staub J."/>
            <person name="Kilian A."/>
            <person name="van der Vossen E.A."/>
            <person name="Wu Y."/>
            <person name="Guo J."/>
            <person name="He J."/>
            <person name="Jia Z."/>
            <person name="Ren Y."/>
            <person name="Tian G."/>
            <person name="Lu Y."/>
            <person name="Ruan J."/>
            <person name="Qian W."/>
            <person name="Wang M."/>
            <person name="Huang Q."/>
            <person name="Li B."/>
            <person name="Xuan Z."/>
            <person name="Cao J."/>
            <person name="Asan"/>
            <person name="Wu Z."/>
            <person name="Zhang J."/>
            <person name="Cai Q."/>
            <person name="Bai Y."/>
            <person name="Zhao B."/>
            <person name="Han Y."/>
            <person name="Li Y."/>
            <person name="Li X."/>
            <person name="Wang S."/>
            <person name="Shi Q."/>
            <person name="Liu S."/>
            <person name="Cho W.K."/>
            <person name="Kim J.Y."/>
            <person name="Xu Y."/>
            <person name="Heller-Uszynska K."/>
            <person name="Miao H."/>
            <person name="Cheng Z."/>
            <person name="Zhang S."/>
            <person name="Wu J."/>
            <person name="Yang Y."/>
            <person name="Kang H."/>
            <person name="Li M."/>
            <person name="Liang H."/>
            <person name="Ren X."/>
            <person name="Shi Z."/>
            <person name="Wen M."/>
            <person name="Jian M."/>
            <person name="Yang H."/>
            <person name="Zhang G."/>
            <person name="Yang Z."/>
            <person name="Chen R."/>
            <person name="Liu S."/>
            <person name="Li J."/>
            <person name="Ma L."/>
            <person name="Liu H."/>
            <person name="Zhou Y."/>
            <person name="Zhao J."/>
            <person name="Fang X."/>
            <person name="Li G."/>
            <person name="Fang L."/>
            <person name="Li Y."/>
            <person name="Liu D."/>
            <person name="Zheng H."/>
            <person name="Zhang Y."/>
            <person name="Qin N."/>
            <person name="Li Z."/>
            <person name="Yang G."/>
            <person name="Yang S."/>
            <person name="Bolund L."/>
            <person name="Kristiansen K."/>
            <person name="Zheng H."/>
            <person name="Li S."/>
            <person name="Zhang X."/>
            <person name="Yang H."/>
            <person name="Wang J."/>
            <person name="Sun R."/>
            <person name="Zhang B."/>
            <person name="Jiang S."/>
            <person name="Wang J."/>
            <person name="Du Y."/>
            <person name="Li S."/>
        </authorList>
    </citation>
    <scope>NUCLEOTIDE SEQUENCE [LARGE SCALE GENOMIC DNA]</scope>
    <source>
        <strain evidence="4">cv. 9930</strain>
    </source>
</reference>
<gene>
    <name evidence="3" type="ORF">Csa_7G235230</name>
</gene>
<reference evidence="3 4" key="3">
    <citation type="journal article" date="2010" name="BMC Genomics">
        <title>Transcriptome sequencing and comparative analysis of cucumber flowers with different sex types.</title>
        <authorList>
            <person name="Guo S."/>
            <person name="Zheng Y."/>
            <person name="Joung J.G."/>
            <person name="Liu S."/>
            <person name="Zhang Z."/>
            <person name="Crasta O.R."/>
            <person name="Sobral B.W."/>
            <person name="Xu Y."/>
            <person name="Huang S."/>
            <person name="Fei Z."/>
        </authorList>
    </citation>
    <scope>NUCLEOTIDE SEQUENCE [LARGE SCALE GENOMIC DNA]</scope>
    <source>
        <strain evidence="4">cv. 9930</strain>
    </source>
</reference>
<dbReference type="SUPFAM" id="SSF53098">
    <property type="entry name" value="Ribonuclease H-like"/>
    <property type="match status" value="1"/>
</dbReference>
<dbReference type="Gramene" id="KGN44253">
    <property type="protein sequence ID" value="KGN44253"/>
    <property type="gene ID" value="Csa_7G235230"/>
</dbReference>
<evidence type="ECO:0000313" key="3">
    <source>
        <dbReference type="EMBL" id="KGN44253.1"/>
    </source>
</evidence>
<dbReference type="Proteomes" id="UP000029981">
    <property type="component" value="Chromosome 7"/>
</dbReference>
<reference evidence="3 4" key="4">
    <citation type="journal article" date="2011" name="BMC Genomics">
        <title>RNA-Seq improves annotation of protein-coding genes in the cucumber genome.</title>
        <authorList>
            <person name="Li Z."/>
            <person name="Zhang Z."/>
            <person name="Yan P."/>
            <person name="Huang S."/>
            <person name="Fei Z."/>
            <person name="Lin K."/>
        </authorList>
    </citation>
    <scope>NUCLEOTIDE SEQUENCE [LARGE SCALE GENOMIC DNA]</scope>
    <source>
        <strain evidence="4">cv. 9930</strain>
    </source>
</reference>
<dbReference type="InterPro" id="IPR025525">
    <property type="entry name" value="hAT-like_transposase_RNase-H"/>
</dbReference>
<evidence type="ECO:0000259" key="2">
    <source>
        <dbReference type="Pfam" id="PF14372"/>
    </source>
</evidence>
<accession>A0A0A0K403</accession>
<feature type="compositionally biased region" description="Basic and acidic residues" evidence="1">
    <location>
        <begin position="97"/>
        <end position="111"/>
    </location>
</feature>
<feature type="region of interest" description="Disordered" evidence="1">
    <location>
        <begin position="69"/>
        <end position="127"/>
    </location>
</feature>
<evidence type="ECO:0000256" key="1">
    <source>
        <dbReference type="SAM" id="MobiDB-lite"/>
    </source>
</evidence>
<dbReference type="InterPro" id="IPR012337">
    <property type="entry name" value="RNaseH-like_sf"/>
</dbReference>
<evidence type="ECO:0000313" key="4">
    <source>
        <dbReference type="Proteomes" id="UP000029981"/>
    </source>
</evidence>
<dbReference type="AlphaFoldDB" id="A0A0A0K403"/>
<name>A0A0A0K403_CUCSA</name>
<dbReference type="EMBL" id="CM002928">
    <property type="protein sequence ID" value="KGN44253.1"/>
    <property type="molecule type" value="Genomic_DNA"/>
</dbReference>
<protein>
    <recommendedName>
        <fullName evidence="2">hAT-like transposase RNase-H fold domain-containing protein</fullName>
    </recommendedName>
</protein>
<feature type="compositionally biased region" description="Low complexity" evidence="1">
    <location>
        <begin position="69"/>
        <end position="79"/>
    </location>
</feature>
<sequence>MLERYRYEKYWSVIHGVLAIATVLDPRFKMRLIEFYFRQIYGSHYIVEIERVRELCCDLMKVYSSKSSIIEEPPSTSYSTSKRDGSSSKTSLANKHTPMDAKVLENVFHDQDIDDDEPFPTKLDEIR</sequence>
<feature type="domain" description="hAT-like transposase RNase-H fold" evidence="2">
    <location>
        <begin position="6"/>
        <end position="63"/>
    </location>
</feature>
<dbReference type="Pfam" id="PF14372">
    <property type="entry name" value="hAT-like_RNase-H"/>
    <property type="match status" value="1"/>
</dbReference>
<proteinExistence type="predicted"/>
<dbReference type="PANTHER" id="PTHR23272">
    <property type="entry name" value="BED FINGER-RELATED"/>
    <property type="match status" value="1"/>
</dbReference>
<dbReference type="PANTHER" id="PTHR23272:SF179">
    <property type="entry name" value="ZINC FINGER BED DOMAIN-CONTAINING PROTEIN RICESLEEPER 2-LIKE ISOFORM X1"/>
    <property type="match status" value="1"/>
</dbReference>
<organism evidence="3 4">
    <name type="scientific">Cucumis sativus</name>
    <name type="common">Cucumber</name>
    <dbReference type="NCBI Taxonomy" id="3659"/>
    <lineage>
        <taxon>Eukaryota</taxon>
        <taxon>Viridiplantae</taxon>
        <taxon>Streptophyta</taxon>
        <taxon>Embryophyta</taxon>
        <taxon>Tracheophyta</taxon>
        <taxon>Spermatophyta</taxon>
        <taxon>Magnoliopsida</taxon>
        <taxon>eudicotyledons</taxon>
        <taxon>Gunneridae</taxon>
        <taxon>Pentapetalae</taxon>
        <taxon>rosids</taxon>
        <taxon>fabids</taxon>
        <taxon>Cucurbitales</taxon>
        <taxon>Cucurbitaceae</taxon>
        <taxon>Benincaseae</taxon>
        <taxon>Cucumis</taxon>
    </lineage>
</organism>
<keyword evidence="4" id="KW-1185">Reference proteome</keyword>